<evidence type="ECO:0000259" key="1">
    <source>
        <dbReference type="PROSITE" id="PS50144"/>
    </source>
</evidence>
<dbReference type="GO" id="GO:0016567">
    <property type="term" value="P:protein ubiquitination"/>
    <property type="evidence" value="ECO:0007669"/>
    <property type="project" value="InterPro"/>
</dbReference>
<dbReference type="InterPro" id="IPR045005">
    <property type="entry name" value="BPM1-6"/>
</dbReference>
<dbReference type="CDD" id="cd00121">
    <property type="entry name" value="MATH"/>
    <property type="match status" value="1"/>
</dbReference>
<dbReference type="InterPro" id="IPR002083">
    <property type="entry name" value="MATH/TRAF_dom"/>
</dbReference>
<dbReference type="InterPro" id="IPR008974">
    <property type="entry name" value="TRAF-like"/>
</dbReference>
<sequence length="168" mass="19142">MSSIAWNLTEAISAVHDFKVNGYSATKAGRDGDFRSNRLTVGGYEWEIHYNPVLGNYRIAFKVVFLGPVRSGSVRASFRCRLMQYSTSHWCDINGNKHEIYSTAYWRDASGSKHECKEETVSHNFMFSEESSRWVGLMKHSDLESNSSILADDSFRVRCVIAVLKDQQ</sequence>
<keyword evidence="3" id="KW-1185">Reference proteome</keyword>
<dbReference type="STRING" id="4537.A0A0E0LEH2"/>
<dbReference type="OMA" id="SGSKHEC"/>
<dbReference type="Proteomes" id="UP000026962">
    <property type="component" value="Chromosome 6"/>
</dbReference>
<evidence type="ECO:0000313" key="2">
    <source>
        <dbReference type="EnsemblPlants" id="OPUNC06G21930.1"/>
    </source>
</evidence>
<dbReference type="EnsemblPlants" id="OPUNC06G21930.1">
    <property type="protein sequence ID" value="OPUNC06G21930.1"/>
    <property type="gene ID" value="OPUNC06G21930"/>
</dbReference>
<dbReference type="PANTHER" id="PTHR26379:SF191">
    <property type="entry name" value="OS06G0251200 PROTEIN"/>
    <property type="match status" value="1"/>
</dbReference>
<name>A0A0E0LEH2_ORYPU</name>
<feature type="domain" description="MATH" evidence="1">
    <location>
        <begin position="13"/>
        <end position="161"/>
    </location>
</feature>
<reference evidence="2" key="1">
    <citation type="submission" date="2015-04" db="UniProtKB">
        <authorList>
            <consortium name="EnsemblPlants"/>
        </authorList>
    </citation>
    <scope>IDENTIFICATION</scope>
</reference>
<accession>A0A0E0LEH2</accession>
<dbReference type="SUPFAM" id="SSF49599">
    <property type="entry name" value="TRAF domain-like"/>
    <property type="match status" value="1"/>
</dbReference>
<dbReference type="Gramene" id="OPUNC06G21930.1">
    <property type="protein sequence ID" value="OPUNC06G21930.1"/>
    <property type="gene ID" value="OPUNC06G21930"/>
</dbReference>
<reference evidence="2" key="2">
    <citation type="submission" date="2018-05" db="EMBL/GenBank/DDBJ databases">
        <title>OpunRS2 (Oryza punctata Reference Sequence Version 2).</title>
        <authorList>
            <person name="Zhang J."/>
            <person name="Kudrna D."/>
            <person name="Lee S."/>
            <person name="Talag J."/>
            <person name="Welchert J."/>
            <person name="Wing R.A."/>
        </authorList>
    </citation>
    <scope>NUCLEOTIDE SEQUENCE [LARGE SCALE GENOMIC DNA]</scope>
</reference>
<dbReference type="HOGENOM" id="CLU_130121_0_0_1"/>
<dbReference type="PANTHER" id="PTHR26379">
    <property type="entry name" value="BTB/POZ AND MATH DOMAIN-CONTAINING PROTEIN 1"/>
    <property type="match status" value="1"/>
</dbReference>
<evidence type="ECO:0000313" key="3">
    <source>
        <dbReference type="Proteomes" id="UP000026962"/>
    </source>
</evidence>
<organism evidence="2">
    <name type="scientific">Oryza punctata</name>
    <name type="common">Red rice</name>
    <dbReference type="NCBI Taxonomy" id="4537"/>
    <lineage>
        <taxon>Eukaryota</taxon>
        <taxon>Viridiplantae</taxon>
        <taxon>Streptophyta</taxon>
        <taxon>Embryophyta</taxon>
        <taxon>Tracheophyta</taxon>
        <taxon>Spermatophyta</taxon>
        <taxon>Magnoliopsida</taxon>
        <taxon>Liliopsida</taxon>
        <taxon>Poales</taxon>
        <taxon>Poaceae</taxon>
        <taxon>BOP clade</taxon>
        <taxon>Oryzoideae</taxon>
        <taxon>Oryzeae</taxon>
        <taxon>Oryzinae</taxon>
        <taxon>Oryza</taxon>
    </lineage>
</organism>
<dbReference type="Gene3D" id="2.60.210.10">
    <property type="entry name" value="Apoptosis, Tumor Necrosis Factor Receptor Associated Protein 2, Chain A"/>
    <property type="match status" value="1"/>
</dbReference>
<protein>
    <recommendedName>
        <fullName evidence="1">MATH domain-containing protein</fullName>
    </recommendedName>
</protein>
<dbReference type="PROSITE" id="PS50144">
    <property type="entry name" value="MATH"/>
    <property type="match status" value="1"/>
</dbReference>
<dbReference type="AlphaFoldDB" id="A0A0E0LEH2"/>
<proteinExistence type="predicted"/>